<feature type="region of interest" description="Disordered" evidence="1">
    <location>
        <begin position="96"/>
        <end position="129"/>
    </location>
</feature>
<feature type="region of interest" description="Disordered" evidence="1">
    <location>
        <begin position="15"/>
        <end position="78"/>
    </location>
</feature>
<organism evidence="4 5">
    <name type="scientific">Neurospora hispaniola</name>
    <dbReference type="NCBI Taxonomy" id="588809"/>
    <lineage>
        <taxon>Eukaryota</taxon>
        <taxon>Fungi</taxon>
        <taxon>Dikarya</taxon>
        <taxon>Ascomycota</taxon>
        <taxon>Pezizomycotina</taxon>
        <taxon>Sordariomycetes</taxon>
        <taxon>Sordariomycetidae</taxon>
        <taxon>Sordariales</taxon>
        <taxon>Sordariaceae</taxon>
        <taxon>Neurospora</taxon>
    </lineage>
</organism>
<evidence type="ECO:0000256" key="1">
    <source>
        <dbReference type="SAM" id="MobiDB-lite"/>
    </source>
</evidence>
<dbReference type="GeneID" id="87871556"/>
<evidence type="ECO:0000256" key="2">
    <source>
        <dbReference type="SAM" id="Phobius"/>
    </source>
</evidence>
<dbReference type="Proteomes" id="UP001285908">
    <property type="component" value="Unassembled WGS sequence"/>
</dbReference>
<evidence type="ECO:0000313" key="4">
    <source>
        <dbReference type="EMBL" id="KAK3486792.1"/>
    </source>
</evidence>
<name>A0AAJ0I172_9PEZI</name>
<reference evidence="4 5" key="1">
    <citation type="journal article" date="2023" name="Mol. Phylogenet. Evol.">
        <title>Genome-scale phylogeny and comparative genomics of the fungal order Sordariales.</title>
        <authorList>
            <person name="Hensen N."/>
            <person name="Bonometti L."/>
            <person name="Westerberg I."/>
            <person name="Brannstrom I.O."/>
            <person name="Guillou S."/>
            <person name="Cros-Aarteil S."/>
            <person name="Calhoun S."/>
            <person name="Haridas S."/>
            <person name="Kuo A."/>
            <person name="Mondo S."/>
            <person name="Pangilinan J."/>
            <person name="Riley R."/>
            <person name="LaButti K."/>
            <person name="Andreopoulos B."/>
            <person name="Lipzen A."/>
            <person name="Chen C."/>
            <person name="Yan M."/>
            <person name="Daum C."/>
            <person name="Ng V."/>
            <person name="Clum A."/>
            <person name="Steindorff A."/>
            <person name="Ohm R.A."/>
            <person name="Martin F."/>
            <person name="Silar P."/>
            <person name="Natvig D.O."/>
            <person name="Lalanne C."/>
            <person name="Gautier V."/>
            <person name="Ament-Velasquez S.L."/>
            <person name="Kruys A."/>
            <person name="Hutchinson M.I."/>
            <person name="Powell A.J."/>
            <person name="Barry K."/>
            <person name="Miller A.N."/>
            <person name="Grigoriev I.V."/>
            <person name="Debuchy R."/>
            <person name="Gladieux P."/>
            <person name="Hiltunen Thoren M."/>
            <person name="Johannesson H."/>
        </authorList>
    </citation>
    <scope>NUCLEOTIDE SEQUENCE [LARGE SCALE GENOMIC DNA]</scope>
    <source>
        <strain evidence="4 5">FGSC 10403</strain>
    </source>
</reference>
<protein>
    <recommendedName>
        <fullName evidence="3">DUF6594 domain-containing protein</fullName>
    </recommendedName>
</protein>
<dbReference type="EMBL" id="JAULSX010000008">
    <property type="protein sequence ID" value="KAK3486792.1"/>
    <property type="molecule type" value="Genomic_DNA"/>
</dbReference>
<dbReference type="RefSeq" id="XP_062689349.1">
    <property type="nucleotide sequence ID" value="XM_062833934.1"/>
</dbReference>
<evidence type="ECO:0000313" key="5">
    <source>
        <dbReference type="Proteomes" id="UP001285908"/>
    </source>
</evidence>
<comment type="caution">
    <text evidence="4">The sequence shown here is derived from an EMBL/GenBank/DDBJ whole genome shotgun (WGS) entry which is preliminary data.</text>
</comment>
<sequence length="447" mass="49967">MYDYHKLPALETMTPYRSPLGGNQPTAVSVSMSGGSRNPVQVVPANNTTLPRSTSPGSLVEEEEVPVRTRPTAFGSPRHEEHLPLLSVDQFLGSQTQHRLSPTQTDDRTKGASDNIEGTSTSKSGLDDACNKTQHVASPAIGIDKWDTKDDLHIWQNMRAMLHQKNLVELISPQRPGPLGYLYRVFASVTNKQGNLTDAADFGYRIHFADLQRIHMQYLHSKLVDLAVSVHFNGDDWSPGGKAEEIGKVLKEYIQAVRDHEYMGKYARPSNNPFIATSQRLCDKKFLEAAMNKNGCKMPEDFLPPLPPSSQQKHEQQLPQYKTPTPLIEHLKKHSVPTGPWERDNTDKPARTLISTRTKAWKQAYWIRLRAALIGSAFLIAPMWIMPMLEVYEYTFLVSWGIATVCIVCFCVMVSSRLETVDGVFAATLAYAAVILVFVGSVTDNFK</sequence>
<feature type="transmembrane region" description="Helical" evidence="2">
    <location>
        <begin position="365"/>
        <end position="385"/>
    </location>
</feature>
<feature type="transmembrane region" description="Helical" evidence="2">
    <location>
        <begin position="391"/>
        <end position="412"/>
    </location>
</feature>
<keyword evidence="5" id="KW-1185">Reference proteome</keyword>
<evidence type="ECO:0000259" key="3">
    <source>
        <dbReference type="Pfam" id="PF20237"/>
    </source>
</evidence>
<feature type="transmembrane region" description="Helical" evidence="2">
    <location>
        <begin position="424"/>
        <end position="443"/>
    </location>
</feature>
<keyword evidence="2" id="KW-0812">Transmembrane</keyword>
<keyword evidence="2" id="KW-1133">Transmembrane helix</keyword>
<accession>A0AAJ0I172</accession>
<feature type="compositionally biased region" description="Polar residues" evidence="1">
    <location>
        <begin position="21"/>
        <end position="57"/>
    </location>
</feature>
<keyword evidence="2" id="KW-0472">Membrane</keyword>
<feature type="domain" description="DUF6594" evidence="3">
    <location>
        <begin position="242"/>
        <end position="435"/>
    </location>
</feature>
<dbReference type="InterPro" id="IPR046529">
    <property type="entry name" value="DUF6594"/>
</dbReference>
<dbReference type="Pfam" id="PF20237">
    <property type="entry name" value="DUF6594"/>
    <property type="match status" value="1"/>
</dbReference>
<proteinExistence type="predicted"/>
<dbReference type="AlphaFoldDB" id="A0AAJ0I172"/>
<gene>
    <name evidence="4" type="ORF">B0T23DRAFT_234044</name>
</gene>